<dbReference type="PANTHER" id="PTHR33048">
    <property type="entry name" value="PTH11-LIKE INTEGRAL MEMBRANE PROTEIN (AFU_ORTHOLOGUE AFUA_5G11245)"/>
    <property type="match status" value="1"/>
</dbReference>
<dbReference type="AlphaFoldDB" id="A0A430L009"/>
<feature type="domain" description="Rhodopsin" evidence="8">
    <location>
        <begin position="139"/>
        <end position="354"/>
    </location>
</feature>
<dbReference type="PANTHER" id="PTHR33048:SF124">
    <property type="entry name" value="INTEGRAL MEMBRANE PROTEIN"/>
    <property type="match status" value="1"/>
</dbReference>
<reference evidence="9 10" key="1">
    <citation type="submission" date="2017-06" db="EMBL/GenBank/DDBJ databases">
        <title>Comparative genomic analysis of Ambrosia Fusariam Clade fungi.</title>
        <authorList>
            <person name="Stajich J.E."/>
            <person name="Carrillo J."/>
            <person name="Kijimoto T."/>
            <person name="Eskalen A."/>
            <person name="O'Donnell K."/>
            <person name="Kasson M."/>
        </authorList>
    </citation>
    <scope>NUCLEOTIDE SEQUENCE [LARGE SCALE GENOMIC DNA]</scope>
    <source>
        <strain evidence="9 10">UCR1854</strain>
    </source>
</reference>
<keyword evidence="4 7" id="KW-0472">Membrane</keyword>
<feature type="transmembrane region" description="Helical" evidence="7">
    <location>
        <begin position="314"/>
        <end position="334"/>
    </location>
</feature>
<dbReference type="Pfam" id="PF20684">
    <property type="entry name" value="Fung_rhodopsin"/>
    <property type="match status" value="1"/>
</dbReference>
<keyword evidence="10" id="KW-1185">Reference proteome</keyword>
<comment type="caution">
    <text evidence="9">The sequence shown here is derived from an EMBL/GenBank/DDBJ whole genome shotgun (WGS) entry which is preliminary data.</text>
</comment>
<feature type="region of interest" description="Disordered" evidence="6">
    <location>
        <begin position="48"/>
        <end position="68"/>
    </location>
</feature>
<feature type="transmembrane region" description="Helical" evidence="7">
    <location>
        <begin position="199"/>
        <end position="222"/>
    </location>
</feature>
<evidence type="ECO:0000256" key="6">
    <source>
        <dbReference type="SAM" id="MobiDB-lite"/>
    </source>
</evidence>
<comment type="similarity">
    <text evidence="5">Belongs to the SAT4 family.</text>
</comment>
<evidence type="ECO:0000313" key="9">
    <source>
        <dbReference type="EMBL" id="RTE69053.1"/>
    </source>
</evidence>
<keyword evidence="3 7" id="KW-1133">Transmembrane helix</keyword>
<feature type="transmembrane region" description="Helical" evidence="7">
    <location>
        <begin position="154"/>
        <end position="179"/>
    </location>
</feature>
<accession>A0A430L009</accession>
<feature type="transmembrane region" description="Helical" evidence="7">
    <location>
        <begin position="234"/>
        <end position="260"/>
    </location>
</feature>
<evidence type="ECO:0000313" key="10">
    <source>
        <dbReference type="Proteomes" id="UP000287124"/>
    </source>
</evidence>
<evidence type="ECO:0000256" key="1">
    <source>
        <dbReference type="ARBA" id="ARBA00004141"/>
    </source>
</evidence>
<sequence>MYWCASWLYPTSRQKHRLANGDYDLPVDGWERLSKDERSRLAERLEAQKRGLAQSPTGAPSKATEAQAEPAIDKKLTSLDVQDRLQSIKMPMVQGVPTVLEPPKDYVVDFENPRRQGVPEAYYVSGFGMALSFLFIAQRLYVKFFLTGGVQVDDVLLIFSYILAVATIALCLHMFATGVGGVHAWEISVTQFNAYLMDVYLAAFIYILCGSLSKLALLVFYLRLSPQRWFRIATWSTIVFIGRYTVGIFFACIFSCKPIAMSWDVTITDGACINRPSLYIATAVANIISDVILFFLPIPMVIKLQIPPRQKIGLVIIFGIGSLIVVTSVVRVSILPALLTDPDATWVIAWASVWM</sequence>
<comment type="subcellular location">
    <subcellularLocation>
        <location evidence="1">Membrane</location>
        <topology evidence="1">Multi-pass membrane protein</topology>
    </subcellularLocation>
</comment>
<feature type="transmembrane region" description="Helical" evidence="7">
    <location>
        <begin position="280"/>
        <end position="302"/>
    </location>
</feature>
<evidence type="ECO:0000256" key="4">
    <source>
        <dbReference type="ARBA" id="ARBA00023136"/>
    </source>
</evidence>
<evidence type="ECO:0000256" key="7">
    <source>
        <dbReference type="SAM" id="Phobius"/>
    </source>
</evidence>
<dbReference type="Proteomes" id="UP000287124">
    <property type="component" value="Unassembled WGS sequence"/>
</dbReference>
<name>A0A430L009_9HYPO</name>
<dbReference type="InterPro" id="IPR052337">
    <property type="entry name" value="SAT4-like"/>
</dbReference>
<evidence type="ECO:0000256" key="5">
    <source>
        <dbReference type="ARBA" id="ARBA00038359"/>
    </source>
</evidence>
<protein>
    <recommendedName>
        <fullName evidence="8">Rhodopsin domain-containing protein</fullName>
    </recommendedName>
</protein>
<dbReference type="EMBL" id="MIKF01000646">
    <property type="protein sequence ID" value="RTE69053.1"/>
    <property type="molecule type" value="Genomic_DNA"/>
</dbReference>
<feature type="transmembrane region" description="Helical" evidence="7">
    <location>
        <begin position="121"/>
        <end position="142"/>
    </location>
</feature>
<proteinExistence type="inferred from homology"/>
<evidence type="ECO:0000259" key="8">
    <source>
        <dbReference type="Pfam" id="PF20684"/>
    </source>
</evidence>
<gene>
    <name evidence="9" type="ORF">BHE90_016566</name>
</gene>
<evidence type="ECO:0000256" key="2">
    <source>
        <dbReference type="ARBA" id="ARBA00022692"/>
    </source>
</evidence>
<keyword evidence="2 7" id="KW-0812">Transmembrane</keyword>
<dbReference type="GO" id="GO:0016020">
    <property type="term" value="C:membrane"/>
    <property type="evidence" value="ECO:0007669"/>
    <property type="project" value="UniProtKB-SubCell"/>
</dbReference>
<dbReference type="InterPro" id="IPR049326">
    <property type="entry name" value="Rhodopsin_dom_fungi"/>
</dbReference>
<evidence type="ECO:0000256" key="3">
    <source>
        <dbReference type="ARBA" id="ARBA00022989"/>
    </source>
</evidence>
<organism evidence="9 10">
    <name type="scientific">Fusarium euwallaceae</name>
    <dbReference type="NCBI Taxonomy" id="1147111"/>
    <lineage>
        <taxon>Eukaryota</taxon>
        <taxon>Fungi</taxon>
        <taxon>Dikarya</taxon>
        <taxon>Ascomycota</taxon>
        <taxon>Pezizomycotina</taxon>
        <taxon>Sordariomycetes</taxon>
        <taxon>Hypocreomycetidae</taxon>
        <taxon>Hypocreales</taxon>
        <taxon>Nectriaceae</taxon>
        <taxon>Fusarium</taxon>
        <taxon>Fusarium solani species complex</taxon>
    </lineage>
</organism>